<keyword evidence="6" id="KW-0511">Multifunctional enzyme</keyword>
<feature type="domain" description="PKS/mFAS DH" evidence="12">
    <location>
        <begin position="35"/>
        <end position="307"/>
    </location>
</feature>
<dbReference type="PROSITE" id="PS52019">
    <property type="entry name" value="PKS_MFAS_DH"/>
    <property type="match status" value="2"/>
</dbReference>
<reference evidence="13 14" key="1">
    <citation type="submission" date="2022-01" db="EMBL/GenBank/DDBJ databases">
        <title>Draft Genome Sequences of Seven Type Strains of the Genus Streptomyces.</title>
        <authorList>
            <person name="Aziz S."/>
            <person name="Coretto E."/>
            <person name="Chronakova A."/>
            <person name="Sproer C."/>
            <person name="Huber K."/>
            <person name="Nouioui I."/>
            <person name="Gross H."/>
        </authorList>
    </citation>
    <scope>NUCLEOTIDE SEQUENCE [LARGE SCALE GENOMIC DNA]</scope>
    <source>
        <strain evidence="13 14">DSM 41685</strain>
    </source>
</reference>
<dbReference type="SUPFAM" id="SSF47336">
    <property type="entry name" value="ACP-like"/>
    <property type="match status" value="2"/>
</dbReference>
<dbReference type="Pfam" id="PF21089">
    <property type="entry name" value="PKS_DH_N"/>
    <property type="match status" value="2"/>
</dbReference>
<evidence type="ECO:0000313" key="14">
    <source>
        <dbReference type="Proteomes" id="UP001299012"/>
    </source>
</evidence>
<dbReference type="InterPro" id="IPR020806">
    <property type="entry name" value="PKS_PP-bd"/>
</dbReference>
<evidence type="ECO:0000256" key="7">
    <source>
        <dbReference type="ARBA" id="ARBA00023315"/>
    </source>
</evidence>
<dbReference type="SUPFAM" id="SSF52151">
    <property type="entry name" value="FabD/lysophospholipase-like"/>
    <property type="match status" value="1"/>
</dbReference>
<dbReference type="Pfam" id="PF00550">
    <property type="entry name" value="PP-binding"/>
    <property type="match status" value="2"/>
</dbReference>
<dbReference type="PROSITE" id="PS00012">
    <property type="entry name" value="PHOSPHOPANTETHEINE"/>
    <property type="match status" value="2"/>
</dbReference>
<keyword evidence="4" id="KW-0808">Transferase</keyword>
<keyword evidence="3" id="KW-0597">Phosphoprotein</keyword>
<feature type="region of interest" description="N-terminal hotdog fold" evidence="8">
    <location>
        <begin position="35"/>
        <end position="158"/>
    </location>
</feature>
<evidence type="ECO:0000259" key="11">
    <source>
        <dbReference type="PROSITE" id="PS52004"/>
    </source>
</evidence>
<dbReference type="Gene3D" id="1.10.1200.10">
    <property type="entry name" value="ACP-like"/>
    <property type="match status" value="2"/>
</dbReference>
<dbReference type="InterPro" id="IPR042104">
    <property type="entry name" value="PKS_dehydratase_sf"/>
</dbReference>
<dbReference type="PANTHER" id="PTHR43775">
    <property type="entry name" value="FATTY ACID SYNTHASE"/>
    <property type="match status" value="1"/>
</dbReference>
<dbReference type="Gene3D" id="3.40.47.10">
    <property type="match status" value="1"/>
</dbReference>
<comment type="pathway">
    <text evidence="1">Antibiotic biosynthesis.</text>
</comment>
<protein>
    <submittedName>
        <fullName evidence="13">Type I polyketide synthase</fullName>
    </submittedName>
</protein>
<feature type="domain" description="Ketosynthase family 3 (KS3)" evidence="11">
    <location>
        <begin position="830"/>
        <end position="1256"/>
    </location>
</feature>
<dbReference type="InterPro" id="IPR016039">
    <property type="entry name" value="Thiolase-like"/>
</dbReference>
<evidence type="ECO:0000256" key="4">
    <source>
        <dbReference type="ARBA" id="ARBA00022679"/>
    </source>
</evidence>
<dbReference type="InterPro" id="IPR036736">
    <property type="entry name" value="ACP-like_sf"/>
</dbReference>
<dbReference type="RefSeq" id="WP_237482510.1">
    <property type="nucleotide sequence ID" value="NZ_JAKKZF010000245.1"/>
</dbReference>
<dbReference type="InterPro" id="IPR014031">
    <property type="entry name" value="Ketoacyl_synth_C"/>
</dbReference>
<sequence length="2635" mass="270549">MDLPTYAFQRERFWLAPPVAGPVGLAGVGLTATGHPLLGASVELPGTDAVAFTGSISLSTHPWLADHAILGPALLPGTAFLDLALAAGEHVGCPRVDDLALQAPLALPAHGAVRLQVRVEATESDGRRQIGVYSRPEDDEHAWTQHAIGVLAPETGPESEALTEWPPPGAEPVSVDGLYDDLAATGFAYGPLFRGLRAAWVRDGAVYADVALPDETASVAGYGLHPALLDAALHALGCAHLVEDWKDGQLPFAWTGARLHAVGARALRVRLRAENGGIALTAADAGGQPVADIEGIRLRPVGDAGTVRATAGVRPSRVEWIPVVPADDRAADDVTVVPVAGRTADGDLAAEVRAGVAAALARVQEQLADDRPGRLVFVTRGAVAALPDEAPDPVAAAVWGLVRSAQSEHPGRFLLADLEPGDGAPVSAAVLPGEPQTAVRDGQVLAPRLVRSVDVPAGAVPFGADDVVLVTGGTGALGRVVARHLVTEHGVRRLVLASRRGGAEELVAELAGLGAAVDVVACDVSDRGAVERLVAAFPLTGVVHAAGVLDDGTVESLTAERVDAVLAAKVDGAWHLHELTASLGVRAFVLFSSLAGVVGSAGQGGYAAANAALDALAAHRRAQGLPATSLAWGPWTDGMTTGLGRSDRARINRSGTRALGAEDGLALFDQAVRGTDALAVAALWDLSALRAAQTLPPLFHKLVGRPARRSVADGSGRAEEWADRFTGLAPAERERAAVEWVREQAAAVLGHASAGAVAADRAFLDLGFDSLTAVELRNRLATATGLRLGTTAVFDYPTPAALAGHLLERVLGDTAATPAAPRSGAAGGADEPIAIVGMACRYPGDITSPDELWQAVTEGRDAISGFPTDRGWDLRALFADDPERPGTSHTREGGFLHDAGEFDADFFGISPREALAMDPQQRLLLEASWEAIERAGIDPASLRGSRTGVYAGVMYHDYAARVDVLPDGVEGYLGTGNSGSIASGRIAYALGLEGQAVTVDTACSSSLVALHWAVRSLRSGESDLALAGGVTVMATPGVFVDFSRQRGLATDGRCKSYGAGADGTGWSEGVGMLLVERLSDAVRNGHPVLAVVRGTAVNQDGASNGLTAPNGPSQQRVIRQALADARLTPADVDAVEGHGTGTSLGDPIEVAALLAAYGQERPSDAPLWLGSVKSNIGHTQAAAGVAGVIKMVQAMRHGVLPRTLHADEPSPHIDWASGAVELLTEERAWPRTDRPRRAAVSSFGLSGTNAHVVLEQPEHRERPADSAPRPVVPVPVPLSARTDAGLRAQADRLAAALTADPDLVPLDIAYSAATGRTRLDRRATVVAATREELLAGLGELGPAMVAGTGRTAFLFTGQGAQRPGTGEELAAAHPVFAAAYAEVCAAFDTVLDRPLREVVATGDGLDDTGYAQPALFALEVALGRLFASWGVVPDLLLGHSVGELAAAHLAGVWSLPDAVRVVAARARLMAALPAGGAMAAIEAPEEEVAAELADGAVLAAVNGPRSAVVSGTRDAVLATAGLWAARGSRTRELKVSHAFHSPLMEPMLGDFAATLADVEFHAPRIPVASTVTGTLAGDELCTPAYWVRHVRDTVRFADGVRALGEAGVDTVLELGPDGVLTAMAAPLLPDTAVAVPTLRAGRPEATAVAAALGALHDRGTTVDWSAFYAGTGARTVALPTTAFQRTRYWLQSAPRTGDLTAAGLTTAGHPLLGAAVESPDGVLLTGRLDTATQPWLADHTVLDTVLLPGTAFTELVRAAGERVGLPRVRELTLAAPLVLPADGSVLVQVHVGAAADGERPVTVSARADAGTDDGAEWTRHATGVLAPAAPGTPGTRAVPPAGTDPLPWPPQDAEPLPTAGHYDDLAAAGLGYGPAFRALRAVWRRGDGPTAEVFAEVGPAPGTDPTGYGVHPALLDTALHAAGVGGLGVAGVPFAWSDVLVHTTGARSLRVRLTPDGNGGLSLHATDDEGRPVIDVGALRLRPIAPEDLRTAPAAAEALFDLDWVSVPLAPGRRPAGRWAVLAPADAPLTGVLEAGTEVVKDLATVAADTDVVLATLSGTAGAEMSAVRFAGAGTAEPAGLSGVPAAAVAGLGTQTPEVVRGVLRDALDLVQTWVAGERSTGRLVLLTRGAVALAGERPDLAGAAAWGLVRAAQSEHPGRLVLADLDDDPASLAALPAALATDEPQLVIRAGAVRAARLVRATPAEPAEPAAPLGARGTVLVTGATGSLGALVARHLVAEHGVRRLLLVSRQGRHPALAAELTAAGAEVRFAACDVGDRAALAALLASVDPAHPVTAVVHAAGVLDDGVVAALTPDRLDTVLRPKADAAWHLHELTADLDAFVLFSSAAGLLGAPGQANYAAANAFLDALAAHRRAAGLPAVSLAWGPWADGMAAQVDTRRASRAGLLPLDSALGLALFDTARAGAPAAPLAARLDLPGLRARAAELPPVLRSLVPAPARTAPEPAEPLADTLAALPVAERERRALDVVLRHTAEVLGHATADGVDQERGFQQLGFDSLMSVELRNRLGAAAGLRLPATVIFDHPTPAALAAHLVAELAPGRPTVASLRTSTLAELETAAAEFAADPELREGLRSRLRALLRTLDEPAPDEPLADTGEESLADLLDLADRELGDF</sequence>
<keyword evidence="5" id="KW-0045">Antibiotic biosynthesis</keyword>
<evidence type="ECO:0000259" key="10">
    <source>
        <dbReference type="PROSITE" id="PS50075"/>
    </source>
</evidence>
<dbReference type="Gene3D" id="3.40.50.720">
    <property type="entry name" value="NAD(P)-binding Rossmann-like Domain"/>
    <property type="match status" value="2"/>
</dbReference>
<dbReference type="InterPro" id="IPR001227">
    <property type="entry name" value="Ac_transferase_dom_sf"/>
</dbReference>
<dbReference type="InterPro" id="IPR049551">
    <property type="entry name" value="PKS_DH_C"/>
</dbReference>
<dbReference type="InterPro" id="IPR016036">
    <property type="entry name" value="Malonyl_transacylase_ACP-bd"/>
</dbReference>
<evidence type="ECO:0000256" key="2">
    <source>
        <dbReference type="ARBA" id="ARBA00022450"/>
    </source>
</evidence>
<dbReference type="InterPro" id="IPR006162">
    <property type="entry name" value="Ppantetheine_attach_site"/>
</dbReference>
<dbReference type="SMART" id="SM00827">
    <property type="entry name" value="PKS_AT"/>
    <property type="match status" value="1"/>
</dbReference>
<evidence type="ECO:0000256" key="5">
    <source>
        <dbReference type="ARBA" id="ARBA00023194"/>
    </source>
</evidence>
<dbReference type="InterPro" id="IPR049900">
    <property type="entry name" value="PKS_mFAS_DH"/>
</dbReference>
<feature type="active site" description="Proton donor; for dehydratase activity" evidence="8">
    <location>
        <position position="230"/>
    </location>
</feature>
<evidence type="ECO:0000256" key="3">
    <source>
        <dbReference type="ARBA" id="ARBA00022553"/>
    </source>
</evidence>
<feature type="domain" description="Carrier" evidence="10">
    <location>
        <begin position="2483"/>
        <end position="2558"/>
    </location>
</feature>
<dbReference type="InterPro" id="IPR009081">
    <property type="entry name" value="PP-bd_ACP"/>
</dbReference>
<dbReference type="InterPro" id="IPR020807">
    <property type="entry name" value="PKS_DH"/>
</dbReference>
<name>A0ABS9JSZ1_9ACTN</name>
<dbReference type="SUPFAM" id="SSF51735">
    <property type="entry name" value="NAD(P)-binding Rossmann-fold domains"/>
    <property type="match status" value="4"/>
</dbReference>
<dbReference type="PROSITE" id="PS52004">
    <property type="entry name" value="KS3_2"/>
    <property type="match status" value="1"/>
</dbReference>
<feature type="region of interest" description="C-terminal hotdog fold" evidence="8">
    <location>
        <begin position="1853"/>
        <end position="1990"/>
    </location>
</feature>
<dbReference type="Pfam" id="PF16197">
    <property type="entry name" value="KAsynt_C_assoc"/>
    <property type="match status" value="1"/>
</dbReference>
<dbReference type="InterPro" id="IPR050091">
    <property type="entry name" value="PKS_NRPS_Biosynth_Enz"/>
</dbReference>
<dbReference type="Pfam" id="PF14765">
    <property type="entry name" value="PS-DH"/>
    <property type="match status" value="2"/>
</dbReference>
<evidence type="ECO:0000256" key="6">
    <source>
        <dbReference type="ARBA" id="ARBA00023268"/>
    </source>
</evidence>
<dbReference type="Pfam" id="PF02801">
    <property type="entry name" value="Ketoacyl-synt_C"/>
    <property type="match status" value="1"/>
</dbReference>
<dbReference type="Pfam" id="PF22953">
    <property type="entry name" value="SpnB_Rossmann"/>
    <property type="match status" value="2"/>
</dbReference>
<proteinExistence type="predicted"/>
<feature type="region of interest" description="C-terminal hotdog fold" evidence="8">
    <location>
        <begin position="170"/>
        <end position="307"/>
    </location>
</feature>
<dbReference type="InterPro" id="IPR014043">
    <property type="entry name" value="Acyl_transferase_dom"/>
</dbReference>
<feature type="active site" description="Proton acceptor; for dehydratase activity" evidence="8">
    <location>
        <position position="1739"/>
    </location>
</feature>
<dbReference type="InterPro" id="IPR032821">
    <property type="entry name" value="PKS_assoc"/>
</dbReference>
<dbReference type="SMART" id="SM00825">
    <property type="entry name" value="PKS_KS"/>
    <property type="match status" value="1"/>
</dbReference>
<dbReference type="Pfam" id="PF00109">
    <property type="entry name" value="ketoacyl-synt"/>
    <property type="match status" value="1"/>
</dbReference>
<organism evidence="13 14">
    <name type="scientific">Streptomyces tricolor</name>
    <dbReference type="NCBI Taxonomy" id="68277"/>
    <lineage>
        <taxon>Bacteria</taxon>
        <taxon>Bacillati</taxon>
        <taxon>Actinomycetota</taxon>
        <taxon>Actinomycetes</taxon>
        <taxon>Kitasatosporales</taxon>
        <taxon>Streptomycetaceae</taxon>
        <taxon>Streptomyces</taxon>
        <taxon>Streptomyces violaceoruber group</taxon>
    </lineage>
</organism>
<dbReference type="InterPro" id="IPR049552">
    <property type="entry name" value="PKS_DH_N"/>
</dbReference>
<dbReference type="SMART" id="SM00822">
    <property type="entry name" value="PKS_KR"/>
    <property type="match status" value="2"/>
</dbReference>
<dbReference type="SMART" id="SM00823">
    <property type="entry name" value="PKS_PP"/>
    <property type="match status" value="2"/>
</dbReference>
<dbReference type="EMBL" id="JAKKZF010000245">
    <property type="protein sequence ID" value="MCG0068688.1"/>
    <property type="molecule type" value="Genomic_DNA"/>
</dbReference>
<dbReference type="SUPFAM" id="SSF55048">
    <property type="entry name" value="Probable ACP-binding domain of malonyl-CoA ACP transacylase"/>
    <property type="match status" value="1"/>
</dbReference>
<dbReference type="SMART" id="SM01294">
    <property type="entry name" value="PKS_PP_betabranch"/>
    <property type="match status" value="2"/>
</dbReference>
<dbReference type="Proteomes" id="UP001299012">
    <property type="component" value="Unassembled WGS sequence"/>
</dbReference>
<dbReference type="Gene3D" id="3.40.366.10">
    <property type="entry name" value="Malonyl-Coenzyme A Acyl Carrier Protein, domain 2"/>
    <property type="match status" value="1"/>
</dbReference>
<dbReference type="SUPFAM" id="SSF53901">
    <property type="entry name" value="Thiolase-like"/>
    <property type="match status" value="1"/>
</dbReference>
<dbReference type="InterPro" id="IPR055123">
    <property type="entry name" value="SpnB-like_Rossmann"/>
</dbReference>
<feature type="region of interest" description="Disordered" evidence="9">
    <location>
        <begin position="1825"/>
        <end position="1847"/>
    </location>
</feature>
<comment type="caution">
    <text evidence="13">The sequence shown here is derived from an EMBL/GenBank/DDBJ whole genome shotgun (WGS) entry which is preliminary data.</text>
</comment>
<feature type="domain" description="PKS/mFAS DH" evidence="12">
    <location>
        <begin position="1709"/>
        <end position="1990"/>
    </location>
</feature>
<dbReference type="Pfam" id="PF08659">
    <property type="entry name" value="KR"/>
    <property type="match status" value="2"/>
</dbReference>
<evidence type="ECO:0000256" key="1">
    <source>
        <dbReference type="ARBA" id="ARBA00004792"/>
    </source>
</evidence>
<dbReference type="Gene3D" id="3.30.70.3290">
    <property type="match status" value="1"/>
</dbReference>
<dbReference type="PROSITE" id="PS00606">
    <property type="entry name" value="KS3_1"/>
    <property type="match status" value="1"/>
</dbReference>
<evidence type="ECO:0000313" key="13">
    <source>
        <dbReference type="EMBL" id="MCG0068688.1"/>
    </source>
</evidence>
<dbReference type="InterPro" id="IPR014030">
    <property type="entry name" value="Ketoacyl_synth_N"/>
</dbReference>
<dbReference type="PANTHER" id="PTHR43775:SF51">
    <property type="entry name" value="INACTIVE PHENOLPHTHIOCEROL SYNTHESIS POLYKETIDE SYNTHASE TYPE I PKS1-RELATED"/>
    <property type="match status" value="1"/>
</dbReference>
<dbReference type="InterPro" id="IPR013968">
    <property type="entry name" value="PKS_KR"/>
</dbReference>
<dbReference type="CDD" id="cd00833">
    <property type="entry name" value="PKS"/>
    <property type="match status" value="1"/>
</dbReference>
<keyword evidence="14" id="KW-1185">Reference proteome</keyword>
<feature type="active site" description="Proton donor; for dehydratase activity" evidence="8">
    <location>
        <position position="1916"/>
    </location>
</feature>
<feature type="domain" description="Carrier" evidence="10">
    <location>
        <begin position="735"/>
        <end position="810"/>
    </location>
</feature>
<feature type="region of interest" description="N-terminal hotdog fold" evidence="8">
    <location>
        <begin position="1709"/>
        <end position="1832"/>
    </location>
</feature>
<gene>
    <name evidence="13" type="ORF">L0F81_36400</name>
</gene>
<dbReference type="PROSITE" id="PS50075">
    <property type="entry name" value="CARRIER"/>
    <property type="match status" value="2"/>
</dbReference>
<evidence type="ECO:0000256" key="8">
    <source>
        <dbReference type="PROSITE-ProRule" id="PRU01363"/>
    </source>
</evidence>
<keyword evidence="7" id="KW-0012">Acyltransferase</keyword>
<dbReference type="Gene3D" id="3.10.129.110">
    <property type="entry name" value="Polyketide synthase dehydratase"/>
    <property type="match status" value="2"/>
</dbReference>
<keyword evidence="2" id="KW-0596">Phosphopantetheine</keyword>
<dbReference type="InterPro" id="IPR057326">
    <property type="entry name" value="KR_dom"/>
</dbReference>
<dbReference type="InterPro" id="IPR020841">
    <property type="entry name" value="PKS_Beta-ketoAc_synthase_dom"/>
</dbReference>
<feature type="compositionally biased region" description="Low complexity" evidence="9">
    <location>
        <begin position="1825"/>
        <end position="1843"/>
    </location>
</feature>
<dbReference type="InterPro" id="IPR016035">
    <property type="entry name" value="Acyl_Trfase/lysoPLipase"/>
</dbReference>
<feature type="active site" description="Proton acceptor; for dehydratase activity" evidence="8">
    <location>
        <position position="67"/>
    </location>
</feature>
<evidence type="ECO:0000256" key="9">
    <source>
        <dbReference type="SAM" id="MobiDB-lite"/>
    </source>
</evidence>
<dbReference type="InterPro" id="IPR036291">
    <property type="entry name" value="NAD(P)-bd_dom_sf"/>
</dbReference>
<dbReference type="Pfam" id="PF00698">
    <property type="entry name" value="Acyl_transf_1"/>
    <property type="match status" value="1"/>
</dbReference>
<dbReference type="SMART" id="SM00826">
    <property type="entry name" value="PKS_DH"/>
    <property type="match status" value="2"/>
</dbReference>
<accession>A0ABS9JSZ1</accession>
<evidence type="ECO:0000259" key="12">
    <source>
        <dbReference type="PROSITE" id="PS52019"/>
    </source>
</evidence>
<dbReference type="CDD" id="cd08956">
    <property type="entry name" value="KR_3_FAS_SDR_x"/>
    <property type="match status" value="2"/>
</dbReference>
<dbReference type="InterPro" id="IPR018201">
    <property type="entry name" value="Ketoacyl_synth_AS"/>
</dbReference>